<dbReference type="InterPro" id="IPR019734">
    <property type="entry name" value="TPR_rpt"/>
</dbReference>
<feature type="domain" description="DUF1736" evidence="16">
    <location>
        <begin position="300"/>
        <end position="371"/>
    </location>
</feature>
<keyword evidence="6" id="KW-0808">Transferase</keyword>
<evidence type="ECO:0000256" key="11">
    <source>
        <dbReference type="ARBA" id="ARBA00022989"/>
    </source>
</evidence>
<evidence type="ECO:0000256" key="15">
    <source>
        <dbReference type="SAM" id="Phobius"/>
    </source>
</evidence>
<dbReference type="PANTHER" id="PTHR44216">
    <property type="entry name" value="PROTEIN O-MANNOSYL-TRANSFERASE TMTC2"/>
    <property type="match status" value="1"/>
</dbReference>
<dbReference type="Proteomes" id="UP000001357">
    <property type="component" value="Unassembled WGS sequence"/>
</dbReference>
<dbReference type="OMA" id="HWQHAVA"/>
<evidence type="ECO:0000256" key="5">
    <source>
        <dbReference type="ARBA" id="ARBA00012839"/>
    </source>
</evidence>
<dbReference type="FunCoup" id="A9UT00">
    <property type="interactions" value="537"/>
</dbReference>
<organism evidence="17 18">
    <name type="scientific">Monosiga brevicollis</name>
    <name type="common">Choanoflagellate</name>
    <dbReference type="NCBI Taxonomy" id="81824"/>
    <lineage>
        <taxon>Eukaryota</taxon>
        <taxon>Choanoflagellata</taxon>
        <taxon>Craspedida</taxon>
        <taxon>Salpingoecidae</taxon>
        <taxon>Monosiga</taxon>
    </lineage>
</organism>
<dbReference type="STRING" id="81824.A9UT00"/>
<keyword evidence="11 15" id="KW-1133">Transmembrane helix</keyword>
<feature type="compositionally biased region" description="Polar residues" evidence="14">
    <location>
        <begin position="35"/>
        <end position="44"/>
    </location>
</feature>
<feature type="transmembrane region" description="Helical" evidence="15">
    <location>
        <begin position="433"/>
        <end position="452"/>
    </location>
</feature>
<dbReference type="Gene3D" id="1.25.40.10">
    <property type="entry name" value="Tetratricopeptide repeat domain"/>
    <property type="match status" value="1"/>
</dbReference>
<dbReference type="AlphaFoldDB" id="A9UT00"/>
<dbReference type="RefSeq" id="XP_001743831.1">
    <property type="nucleotide sequence ID" value="XM_001743779.1"/>
</dbReference>
<dbReference type="UniPathway" id="UPA00378"/>
<sequence>MTRRSVPLAAVRRRPRQVSATDQASEARETDRQTHNQTQSGTTTFVATPRTRYSFVPVYLLVAAAAIAVHLPSLQGDFVFDDARGVVANPDVRLDTSWSDLWAHDFWGTPMTAARSHKSYRPLTVATFKLNNLLAGMAPAGFHWGNVLLHTVASLMMARLAWHLFDRDRLPAAVTALLFAVHPIHTEAVCNIVGRAEILAGILYLTALLVVLNKTWSWPLQVLCVALCAICSMLAKEQGITALGTAAALAICLQANWTTEGSPLGLLLKSMLQQRVRNLVVSLAAIGVLSLLVRVQLNAQQAPIFNANEVPAAFATGFTKWATMNYYIVVNLQLLVLPLNLCHDWSHETIPLLESPLDPRFGALMLVYGVAIVGVLWLLLRPWSAISCNQEQQLQKRRLHMVTLLGLAALVLPFLPASNLFFPVGFVIAERVLYLPSIGLCLLAGVAARWLSTRLGPRGILLLASLVFLAMAAQSVQRSFDWQTDYSLHLAGHRTHPANSKIAINLGQLMSQAAQQETNVTRRAELLDEAERLFRDRLSASASDASAHLNLGTLLQNRGQYEEALQVLTQGLEKKDSTRTSLRIVTAIATLYYQQQDYAQAKPYFELAMQVGLGKVFSSRRASTTR</sequence>
<dbReference type="InterPro" id="IPR013618">
    <property type="entry name" value="TMTC_DUF1736"/>
</dbReference>
<keyword evidence="9 13" id="KW-0802">TPR repeat</keyword>
<accession>A9UT00</accession>
<evidence type="ECO:0000256" key="10">
    <source>
        <dbReference type="ARBA" id="ARBA00022824"/>
    </source>
</evidence>
<dbReference type="SUPFAM" id="SSF48452">
    <property type="entry name" value="TPR-like"/>
    <property type="match status" value="1"/>
</dbReference>
<feature type="transmembrane region" description="Helical" evidence="15">
    <location>
        <begin position="279"/>
        <end position="297"/>
    </location>
</feature>
<evidence type="ECO:0000313" key="18">
    <source>
        <dbReference type="Proteomes" id="UP000001357"/>
    </source>
</evidence>
<dbReference type="GO" id="GO:0004169">
    <property type="term" value="F:dolichyl-phosphate-mannose-protein mannosyltransferase activity"/>
    <property type="evidence" value="ECO:0007669"/>
    <property type="project" value="UniProtKB-EC"/>
</dbReference>
<evidence type="ECO:0000256" key="7">
    <source>
        <dbReference type="ARBA" id="ARBA00022692"/>
    </source>
</evidence>
<dbReference type="PROSITE" id="PS50005">
    <property type="entry name" value="TPR"/>
    <property type="match status" value="1"/>
</dbReference>
<keyword evidence="18" id="KW-1185">Reference proteome</keyword>
<dbReference type="GO" id="GO:0005783">
    <property type="term" value="C:endoplasmic reticulum"/>
    <property type="evidence" value="ECO:0007669"/>
    <property type="project" value="UniProtKB-SubCell"/>
</dbReference>
<protein>
    <recommendedName>
        <fullName evidence="5">dolichyl-phosphate-mannose--protein mannosyltransferase</fullName>
        <ecNumber evidence="5">2.4.1.109</ecNumber>
    </recommendedName>
</protein>
<keyword evidence="10" id="KW-0256">Endoplasmic reticulum</keyword>
<evidence type="ECO:0000256" key="6">
    <source>
        <dbReference type="ARBA" id="ARBA00022679"/>
    </source>
</evidence>
<evidence type="ECO:0000256" key="4">
    <source>
        <dbReference type="ARBA" id="ARBA00007882"/>
    </source>
</evidence>
<dbReference type="InParanoid" id="A9UT00"/>
<feature type="transmembrane region" description="Helical" evidence="15">
    <location>
        <begin position="459"/>
        <end position="476"/>
    </location>
</feature>
<feature type="transmembrane region" description="Helical" evidence="15">
    <location>
        <begin position="142"/>
        <end position="162"/>
    </location>
</feature>
<dbReference type="GeneID" id="5889262"/>
<evidence type="ECO:0000256" key="13">
    <source>
        <dbReference type="PROSITE-ProRule" id="PRU00339"/>
    </source>
</evidence>
<evidence type="ECO:0000256" key="9">
    <source>
        <dbReference type="ARBA" id="ARBA00022803"/>
    </source>
</evidence>
<proteinExistence type="inferred from homology"/>
<dbReference type="Pfam" id="PF08409">
    <property type="entry name" value="TMTC_DUF1736"/>
    <property type="match status" value="1"/>
</dbReference>
<feature type="transmembrane region" description="Helical" evidence="15">
    <location>
        <begin position="361"/>
        <end position="380"/>
    </location>
</feature>
<dbReference type="InterPro" id="IPR052384">
    <property type="entry name" value="TMTC_O-mannosyltransferase"/>
</dbReference>
<dbReference type="EMBL" id="CH991545">
    <property type="protein sequence ID" value="EDQ91409.1"/>
    <property type="molecule type" value="Genomic_DNA"/>
</dbReference>
<evidence type="ECO:0000256" key="3">
    <source>
        <dbReference type="ARBA" id="ARBA00004922"/>
    </source>
</evidence>
<evidence type="ECO:0000256" key="12">
    <source>
        <dbReference type="ARBA" id="ARBA00023136"/>
    </source>
</evidence>
<gene>
    <name evidence="17" type="ORF">MONBRDRAFT_23301</name>
</gene>
<evidence type="ECO:0000256" key="8">
    <source>
        <dbReference type="ARBA" id="ARBA00022737"/>
    </source>
</evidence>
<comment type="similarity">
    <text evidence="4">Belongs to the TMTC family.</text>
</comment>
<evidence type="ECO:0000313" key="17">
    <source>
        <dbReference type="EMBL" id="EDQ91409.1"/>
    </source>
</evidence>
<dbReference type="GO" id="GO:0016020">
    <property type="term" value="C:membrane"/>
    <property type="evidence" value="ECO:0007669"/>
    <property type="project" value="UniProtKB-SubCell"/>
</dbReference>
<reference evidence="17 18" key="1">
    <citation type="journal article" date="2008" name="Nature">
        <title>The genome of the choanoflagellate Monosiga brevicollis and the origin of metazoans.</title>
        <authorList>
            <consortium name="JGI Sequencing"/>
            <person name="King N."/>
            <person name="Westbrook M.J."/>
            <person name="Young S.L."/>
            <person name="Kuo A."/>
            <person name="Abedin M."/>
            <person name="Chapman J."/>
            <person name="Fairclough S."/>
            <person name="Hellsten U."/>
            <person name="Isogai Y."/>
            <person name="Letunic I."/>
            <person name="Marr M."/>
            <person name="Pincus D."/>
            <person name="Putnam N."/>
            <person name="Rokas A."/>
            <person name="Wright K.J."/>
            <person name="Zuzow R."/>
            <person name="Dirks W."/>
            <person name="Good M."/>
            <person name="Goodstein D."/>
            <person name="Lemons D."/>
            <person name="Li W."/>
            <person name="Lyons J.B."/>
            <person name="Morris A."/>
            <person name="Nichols S."/>
            <person name="Richter D.J."/>
            <person name="Salamov A."/>
            <person name="Bork P."/>
            <person name="Lim W.A."/>
            <person name="Manning G."/>
            <person name="Miller W.T."/>
            <person name="McGinnis W."/>
            <person name="Shapiro H."/>
            <person name="Tjian R."/>
            <person name="Grigoriev I.V."/>
            <person name="Rokhsar D."/>
        </authorList>
    </citation>
    <scope>NUCLEOTIDE SEQUENCE [LARGE SCALE GENOMIC DNA]</scope>
    <source>
        <strain evidence="18">MX1 / ATCC 50154</strain>
    </source>
</reference>
<dbReference type="KEGG" id="mbr:MONBRDRAFT_23301"/>
<dbReference type="SMART" id="SM00028">
    <property type="entry name" value="TPR"/>
    <property type="match status" value="2"/>
</dbReference>
<keyword evidence="8" id="KW-0677">Repeat</keyword>
<keyword evidence="7 15" id="KW-0812">Transmembrane</keyword>
<comment type="pathway">
    <text evidence="3">Protein modification; protein glycosylation.</text>
</comment>
<evidence type="ECO:0000259" key="16">
    <source>
        <dbReference type="Pfam" id="PF08409"/>
    </source>
</evidence>
<dbReference type="Pfam" id="PF13181">
    <property type="entry name" value="TPR_8"/>
    <property type="match status" value="2"/>
</dbReference>
<evidence type="ECO:0000256" key="1">
    <source>
        <dbReference type="ARBA" id="ARBA00004141"/>
    </source>
</evidence>
<feature type="transmembrane region" description="Helical" evidence="15">
    <location>
        <begin position="53"/>
        <end position="71"/>
    </location>
</feature>
<dbReference type="InterPro" id="IPR011990">
    <property type="entry name" value="TPR-like_helical_dom_sf"/>
</dbReference>
<evidence type="ECO:0000256" key="2">
    <source>
        <dbReference type="ARBA" id="ARBA00004240"/>
    </source>
</evidence>
<name>A9UT00_MONBE</name>
<feature type="transmembrane region" description="Helical" evidence="15">
    <location>
        <begin position="401"/>
        <end position="421"/>
    </location>
</feature>
<dbReference type="PANTHER" id="PTHR44216:SF3">
    <property type="entry name" value="PROTEIN O-MANNOSYL-TRANSFERASE TMTC2"/>
    <property type="match status" value="1"/>
</dbReference>
<keyword evidence="12 15" id="KW-0472">Membrane</keyword>
<dbReference type="eggNOG" id="KOG1124">
    <property type="taxonomic scope" value="Eukaryota"/>
</dbReference>
<feature type="repeat" description="TPR" evidence="13">
    <location>
        <begin position="545"/>
        <end position="578"/>
    </location>
</feature>
<dbReference type="EC" id="2.4.1.109" evidence="5"/>
<evidence type="ECO:0000256" key="14">
    <source>
        <dbReference type="SAM" id="MobiDB-lite"/>
    </source>
</evidence>
<feature type="compositionally biased region" description="Basic and acidic residues" evidence="14">
    <location>
        <begin position="25"/>
        <end position="34"/>
    </location>
</feature>
<comment type="subcellular location">
    <subcellularLocation>
        <location evidence="2">Endoplasmic reticulum</location>
    </subcellularLocation>
    <subcellularLocation>
        <location evidence="1">Membrane</location>
        <topology evidence="1">Multi-pass membrane protein</topology>
    </subcellularLocation>
</comment>
<feature type="region of interest" description="Disordered" evidence="14">
    <location>
        <begin position="1"/>
        <end position="44"/>
    </location>
</feature>